<evidence type="ECO:0000313" key="4">
    <source>
        <dbReference type="Proteomes" id="UP000199659"/>
    </source>
</evidence>
<dbReference type="EMBL" id="FOYZ01000020">
    <property type="protein sequence ID" value="SFS06187.1"/>
    <property type="molecule type" value="Genomic_DNA"/>
</dbReference>
<evidence type="ECO:0000313" key="3">
    <source>
        <dbReference type="EMBL" id="SFS06187.1"/>
    </source>
</evidence>
<accession>A0A1I6LRQ8</accession>
<sequence length="830" mass="98436">MRVFLSHSSKDKEFYVSKVAKRIGRDRVVYDELTFEEGLKSIDEINRTLKASDLFVVFLSLNSIESDWVKYELFKAHDLLDEGGKIQQIYPIIIDNKLKYNDPKIPDWLRDNNLQLVVSSNKASDLILQRLRELSYKQHPRLEEKNKIFVGRNDIINMFEMRINDFEKVVPFSIFASGIQNIGRKKVMYYSFLKVNLIRSSYRMPIVELNSHESIEDFILKIDDLGLTQSIKRTGLLNLTLEEKIALLKNILEQIKEERQRIFIEDNGCIITHDRELVGWFKELYKSIRDFDYIVMGVSSIYRIYESYTFELENIFFAHVPELNKEERAALFYKYLQFENIKLSTEDIRHFVDLLSGFPEQAYYAVRLINEMGLPRALLNSKLIIDYNSDRVIYLINELEKDKNAMNILALLSEYSAIGYNTFFNIVGYTDENNDILEKLFSKGICETFGRNKEYIRLNDIVHDYLIRMGLKIPENYKKIILNSLNNFIEKQVDGEYITDISEYQYLIKKAIIENRIDEVTELLVPSHYLQSMKELYDVRKNYDDVISLAYRVLENDKFMDEHISNEIRYYLCMSLARMKDQRFKAEVMKIKGAEHDFLYGFYYRQTGNTKKAIEKYEIALRKRKRFARAQRDLVQVYLSIEDYENAYKLAKENYENDNQRNPFHIHAYFSALIRLNNIKDKNQTLNKLVGELEVNKHENAKEFFYRCKAQFEAFVNNDPKEALRLINSACKEFPYNYRVLIDKFYICAKFKKTKDMEELIEEYTKKYKSKNTNHNNTIIKLKILLFAVTGESEKIPSIIKGLQNYPEEYITKWIDRYYSSANEVAATND</sequence>
<dbReference type="Gene3D" id="3.40.50.10140">
    <property type="entry name" value="Toll/interleukin-1 receptor homology (TIR) domain"/>
    <property type="match status" value="1"/>
</dbReference>
<name>A0A1I6LRQ8_9FIRM</name>
<dbReference type="InterPro" id="IPR011990">
    <property type="entry name" value="TPR-like_helical_dom_sf"/>
</dbReference>
<proteinExistence type="predicted"/>
<dbReference type="Proteomes" id="UP000199659">
    <property type="component" value="Unassembled WGS sequence"/>
</dbReference>
<protein>
    <submittedName>
        <fullName evidence="3">TIR domain-containing protein</fullName>
    </submittedName>
</protein>
<dbReference type="AlphaFoldDB" id="A0A1I6LRQ8"/>
<keyword evidence="1" id="KW-0175">Coiled coil</keyword>
<dbReference type="RefSeq" id="WP_177214790.1">
    <property type="nucleotide sequence ID" value="NZ_FOYZ01000020.1"/>
</dbReference>
<organism evidence="3 4">
    <name type="scientific">Anaeromicropila populeti</name>
    <dbReference type="NCBI Taxonomy" id="37658"/>
    <lineage>
        <taxon>Bacteria</taxon>
        <taxon>Bacillati</taxon>
        <taxon>Bacillota</taxon>
        <taxon>Clostridia</taxon>
        <taxon>Lachnospirales</taxon>
        <taxon>Lachnospiraceae</taxon>
        <taxon>Anaeromicropila</taxon>
    </lineage>
</organism>
<dbReference type="Gene3D" id="1.25.40.10">
    <property type="entry name" value="Tetratricopeptide repeat domain"/>
    <property type="match status" value="1"/>
</dbReference>
<dbReference type="STRING" id="37658.SAMN05661086_03519"/>
<dbReference type="GO" id="GO:0007165">
    <property type="term" value="P:signal transduction"/>
    <property type="evidence" value="ECO:0007669"/>
    <property type="project" value="InterPro"/>
</dbReference>
<dbReference type="SUPFAM" id="SSF52200">
    <property type="entry name" value="Toll/Interleukin receptor TIR domain"/>
    <property type="match status" value="1"/>
</dbReference>
<keyword evidence="4" id="KW-1185">Reference proteome</keyword>
<gene>
    <name evidence="3" type="ORF">SAMN05661086_03519</name>
</gene>
<feature type="domain" description="TIR" evidence="2">
    <location>
        <begin position="1"/>
        <end position="135"/>
    </location>
</feature>
<feature type="coiled-coil region" evidence="1">
    <location>
        <begin position="641"/>
        <end position="696"/>
    </location>
</feature>
<dbReference type="PROSITE" id="PS50104">
    <property type="entry name" value="TIR"/>
    <property type="match status" value="1"/>
</dbReference>
<dbReference type="InterPro" id="IPR035897">
    <property type="entry name" value="Toll_tir_struct_dom_sf"/>
</dbReference>
<dbReference type="Pfam" id="PF13676">
    <property type="entry name" value="TIR_2"/>
    <property type="match status" value="1"/>
</dbReference>
<reference evidence="3 4" key="1">
    <citation type="submission" date="2016-10" db="EMBL/GenBank/DDBJ databases">
        <authorList>
            <person name="de Groot N.N."/>
        </authorList>
    </citation>
    <scope>NUCLEOTIDE SEQUENCE [LARGE SCALE GENOMIC DNA]</scope>
    <source>
        <strain evidence="3 4">743A</strain>
    </source>
</reference>
<evidence type="ECO:0000256" key="1">
    <source>
        <dbReference type="SAM" id="Coils"/>
    </source>
</evidence>
<evidence type="ECO:0000259" key="2">
    <source>
        <dbReference type="PROSITE" id="PS50104"/>
    </source>
</evidence>
<dbReference type="InterPro" id="IPR000157">
    <property type="entry name" value="TIR_dom"/>
</dbReference>
<dbReference type="SUPFAM" id="SSF48452">
    <property type="entry name" value="TPR-like"/>
    <property type="match status" value="1"/>
</dbReference>